<proteinExistence type="predicted"/>
<dbReference type="InterPro" id="IPR028994">
    <property type="entry name" value="Integrin_alpha_N"/>
</dbReference>
<protein>
    <submittedName>
        <fullName evidence="1">Uncharacterized protein</fullName>
    </submittedName>
</protein>
<dbReference type="Proteomes" id="UP001374803">
    <property type="component" value="Chromosome"/>
</dbReference>
<name>A0ABZ2L2J7_9BACT</name>
<gene>
    <name evidence="1" type="ORF">LVJ94_43525</name>
</gene>
<accession>A0ABZ2L2J7</accession>
<dbReference type="SUPFAM" id="SSF69318">
    <property type="entry name" value="Integrin alpha N-terminal domain"/>
    <property type="match status" value="1"/>
</dbReference>
<dbReference type="RefSeq" id="WP_394833399.1">
    <property type="nucleotide sequence ID" value="NZ_CP089929.1"/>
</dbReference>
<evidence type="ECO:0000313" key="2">
    <source>
        <dbReference type="Proteomes" id="UP001374803"/>
    </source>
</evidence>
<keyword evidence="2" id="KW-1185">Reference proteome</keyword>
<sequence>MQTIRPCSPDPCVSYRYPNLTWHNPGTGELSSWLISGNTVFESQPFDSRCGAGNGCSQAWRAVGALGLGGVLWHNVSTGVLSVWKTGQNNHVTESYKLAFGCDATCAEKWKTIGQVDFDQNGTIDLAWHNVDTGEVSIWLLDNQGGVTNTPTLSYRCDSTCSQTWKPLGFIQFPTPPVP</sequence>
<organism evidence="1 2">
    <name type="scientific">Pendulispora rubella</name>
    <dbReference type="NCBI Taxonomy" id="2741070"/>
    <lineage>
        <taxon>Bacteria</taxon>
        <taxon>Pseudomonadati</taxon>
        <taxon>Myxococcota</taxon>
        <taxon>Myxococcia</taxon>
        <taxon>Myxococcales</taxon>
        <taxon>Sorangiineae</taxon>
        <taxon>Pendulisporaceae</taxon>
        <taxon>Pendulispora</taxon>
    </lineage>
</organism>
<dbReference type="EMBL" id="CP089983">
    <property type="protein sequence ID" value="WXB03764.1"/>
    <property type="molecule type" value="Genomic_DNA"/>
</dbReference>
<evidence type="ECO:0000313" key="1">
    <source>
        <dbReference type="EMBL" id="WXB03764.1"/>
    </source>
</evidence>
<reference evidence="1" key="1">
    <citation type="submission" date="2021-12" db="EMBL/GenBank/DDBJ databases">
        <title>Discovery of the Pendulisporaceae a myxobacterial family with distinct sporulation behavior and unique specialized metabolism.</title>
        <authorList>
            <person name="Garcia R."/>
            <person name="Popoff A."/>
            <person name="Bader C.D."/>
            <person name="Loehr J."/>
            <person name="Walesch S."/>
            <person name="Walt C."/>
            <person name="Boldt J."/>
            <person name="Bunk B."/>
            <person name="Haeckl F.J.F.P.J."/>
            <person name="Gunesch A.P."/>
            <person name="Birkelbach J."/>
            <person name="Nuebel U."/>
            <person name="Pietschmann T."/>
            <person name="Bach T."/>
            <person name="Mueller R."/>
        </authorList>
    </citation>
    <scope>NUCLEOTIDE SEQUENCE</scope>
    <source>
        <strain evidence="1">MSr11367</strain>
    </source>
</reference>